<dbReference type="AlphaFoldDB" id="A0A9X3D9W5"/>
<evidence type="ECO:0000256" key="1">
    <source>
        <dbReference type="SAM" id="Phobius"/>
    </source>
</evidence>
<feature type="transmembrane region" description="Helical" evidence="1">
    <location>
        <begin position="6"/>
        <end position="28"/>
    </location>
</feature>
<evidence type="ECO:0000313" key="2">
    <source>
        <dbReference type="EMBL" id="MCX3263678.1"/>
    </source>
</evidence>
<dbReference type="EMBL" id="JAPJUH010000001">
    <property type="protein sequence ID" value="MCX3263678.1"/>
    <property type="molecule type" value="Genomic_DNA"/>
</dbReference>
<accession>A0A9X3D9W5</accession>
<evidence type="ECO:0000313" key="3">
    <source>
        <dbReference type="Proteomes" id="UP001142592"/>
    </source>
</evidence>
<proteinExistence type="predicted"/>
<sequence>MNWTNFISYLGIAYIIYYALNLSTDLWLKKSELSQSNLQNQSFQVIDLQEPIDSSELIEAGEVIGDHTGLQSGPLSATGELDFDGLMAAARSESIECIKKIAY</sequence>
<organism evidence="2 3">
    <name type="scientific">Pedobacter agri</name>
    <dbReference type="NCBI Taxonomy" id="454586"/>
    <lineage>
        <taxon>Bacteria</taxon>
        <taxon>Pseudomonadati</taxon>
        <taxon>Bacteroidota</taxon>
        <taxon>Sphingobacteriia</taxon>
        <taxon>Sphingobacteriales</taxon>
        <taxon>Sphingobacteriaceae</taxon>
        <taxon>Pedobacter</taxon>
    </lineage>
</organism>
<protein>
    <submittedName>
        <fullName evidence="2">Uncharacterized protein</fullName>
    </submittedName>
</protein>
<reference evidence="2" key="1">
    <citation type="submission" date="2022-11" db="EMBL/GenBank/DDBJ databases">
        <authorList>
            <person name="Graham C."/>
            <person name="Newman J.D."/>
        </authorList>
    </citation>
    <scope>NUCLEOTIDE SEQUENCE</scope>
    <source>
        <strain evidence="2">DSM 19486</strain>
    </source>
</reference>
<keyword evidence="1" id="KW-0472">Membrane</keyword>
<gene>
    <name evidence="2" type="ORF">OQZ29_02920</name>
</gene>
<keyword evidence="3" id="KW-1185">Reference proteome</keyword>
<name>A0A9X3D9W5_9SPHI</name>
<keyword evidence="1" id="KW-0812">Transmembrane</keyword>
<dbReference type="Proteomes" id="UP001142592">
    <property type="component" value="Unassembled WGS sequence"/>
</dbReference>
<keyword evidence="1" id="KW-1133">Transmembrane helix</keyword>
<dbReference type="RefSeq" id="WP_010602848.1">
    <property type="nucleotide sequence ID" value="NZ_JAPJUH010000001.1"/>
</dbReference>
<comment type="caution">
    <text evidence="2">The sequence shown here is derived from an EMBL/GenBank/DDBJ whole genome shotgun (WGS) entry which is preliminary data.</text>
</comment>